<reference evidence="1 2" key="1">
    <citation type="submission" date="2024-09" db="EMBL/GenBank/DDBJ databases">
        <title>Genome sequencing and assembly of Phytophthora oleae, isolate VK10A, causative agent of rot of olive drupes.</title>
        <authorList>
            <person name="Conti Taguali S."/>
            <person name="Riolo M."/>
            <person name="La Spada F."/>
            <person name="Cacciola S.O."/>
            <person name="Dionisio G."/>
        </authorList>
    </citation>
    <scope>NUCLEOTIDE SEQUENCE [LARGE SCALE GENOMIC DNA]</scope>
    <source>
        <strain evidence="1 2">VK10A</strain>
    </source>
</reference>
<comment type="caution">
    <text evidence="1">The sequence shown here is derived from an EMBL/GenBank/DDBJ whole genome shotgun (WGS) entry which is preliminary data.</text>
</comment>
<keyword evidence="2" id="KW-1185">Reference proteome</keyword>
<dbReference type="EMBL" id="JBIMZQ010000041">
    <property type="protein sequence ID" value="KAL3660523.1"/>
    <property type="molecule type" value="Genomic_DNA"/>
</dbReference>
<evidence type="ECO:0008006" key="3">
    <source>
        <dbReference type="Google" id="ProtNLM"/>
    </source>
</evidence>
<sequence length="136" mass="15764">MPKRSDRQQLIHEVVDVLAVAAVEEEDDAMLDLADDSKTEEQLQLVQSSRYLVPRQRAEVCTLFLPDVFLYSIPESRFRDKTRMHRSSFTRIVREMEDNPIFHNNSYCPQAPVWMQLAVALDRFAHNGTSSQRLGL</sequence>
<dbReference type="AlphaFoldDB" id="A0ABD3F140"/>
<accession>A0ABD3F140</accession>
<dbReference type="Proteomes" id="UP001632037">
    <property type="component" value="Unassembled WGS sequence"/>
</dbReference>
<organism evidence="1 2">
    <name type="scientific">Phytophthora oleae</name>
    <dbReference type="NCBI Taxonomy" id="2107226"/>
    <lineage>
        <taxon>Eukaryota</taxon>
        <taxon>Sar</taxon>
        <taxon>Stramenopiles</taxon>
        <taxon>Oomycota</taxon>
        <taxon>Peronosporomycetes</taxon>
        <taxon>Peronosporales</taxon>
        <taxon>Peronosporaceae</taxon>
        <taxon>Phytophthora</taxon>
    </lineage>
</organism>
<evidence type="ECO:0000313" key="2">
    <source>
        <dbReference type="Proteomes" id="UP001632037"/>
    </source>
</evidence>
<name>A0ABD3F140_9STRA</name>
<evidence type="ECO:0000313" key="1">
    <source>
        <dbReference type="EMBL" id="KAL3660523.1"/>
    </source>
</evidence>
<protein>
    <recommendedName>
        <fullName evidence="3">PiggyBac transposable element-derived protein domain-containing protein</fullName>
    </recommendedName>
</protein>
<proteinExistence type="predicted"/>
<gene>
    <name evidence="1" type="ORF">V7S43_014667</name>
</gene>